<keyword evidence="2" id="KW-0614">Plasmid</keyword>
<feature type="region of interest" description="Disordered" evidence="1">
    <location>
        <begin position="1"/>
        <end position="22"/>
    </location>
</feature>
<organism evidence="2 3">
    <name type="scientific">Streptomyces tendae</name>
    <dbReference type="NCBI Taxonomy" id="1932"/>
    <lineage>
        <taxon>Bacteria</taxon>
        <taxon>Bacillati</taxon>
        <taxon>Actinomycetota</taxon>
        <taxon>Actinomycetes</taxon>
        <taxon>Kitasatosporales</taxon>
        <taxon>Streptomycetaceae</taxon>
        <taxon>Streptomyces</taxon>
    </lineage>
</organism>
<feature type="compositionally biased region" description="Basic and acidic residues" evidence="1">
    <location>
        <begin position="9"/>
        <end position="22"/>
    </location>
</feature>
<feature type="compositionally biased region" description="Basic residues" evidence="1">
    <location>
        <begin position="81"/>
        <end position="92"/>
    </location>
</feature>
<accession>A0ABX6A0H7</accession>
<dbReference type="EMBL" id="CP043960">
    <property type="protein sequence ID" value="QER90386.1"/>
    <property type="molecule type" value="Genomic_DNA"/>
</dbReference>
<protein>
    <submittedName>
        <fullName evidence="2">Uncharacterized protein</fullName>
    </submittedName>
</protein>
<feature type="region of interest" description="Disordered" evidence="1">
    <location>
        <begin position="81"/>
        <end position="107"/>
    </location>
</feature>
<proteinExistence type="predicted"/>
<evidence type="ECO:0000256" key="1">
    <source>
        <dbReference type="SAM" id="MobiDB-lite"/>
    </source>
</evidence>
<dbReference type="RefSeq" id="WP_150157661.1">
    <property type="nucleotide sequence ID" value="NZ_CP043960.1"/>
</dbReference>
<reference evidence="2 3" key="1">
    <citation type="submission" date="2019-09" db="EMBL/GenBank/DDBJ databases">
        <title>Draft genome sequence of the Ebosin-producing strain Streptomyces sp. 139.</title>
        <authorList>
            <person name="Ai L."/>
            <person name="Geng M."/>
            <person name="Ma M."/>
            <person name="Bai L."/>
        </authorList>
    </citation>
    <scope>NUCLEOTIDE SEQUENCE [LARGE SCALE GENOMIC DNA]</scope>
    <source>
        <strain evidence="2 3">139</strain>
        <plasmid evidence="2 3">unnamed1</plasmid>
    </source>
</reference>
<gene>
    <name evidence="2" type="ORF">F3L20_32340</name>
</gene>
<keyword evidence="3" id="KW-1185">Reference proteome</keyword>
<sequence>MNDEAEPDEGPKEDEQARRPEPFRSAAWGQFFQFQRDWAKSWANPFNRIIADWVVLKFNLPRTYFTRPIVPPVVIQATRFGRSKRNTMHQRRPVCEPSSPRRRPRRS</sequence>
<name>A0ABX6A0H7_STRTE</name>
<evidence type="ECO:0000313" key="2">
    <source>
        <dbReference type="EMBL" id="QER90386.1"/>
    </source>
</evidence>
<dbReference type="Proteomes" id="UP000324308">
    <property type="component" value="Plasmid unnamed1"/>
</dbReference>
<geneLocation type="plasmid" evidence="2 3">
    <name>unnamed1</name>
</geneLocation>
<evidence type="ECO:0000313" key="3">
    <source>
        <dbReference type="Proteomes" id="UP000324308"/>
    </source>
</evidence>